<dbReference type="PROSITE" id="PS50011">
    <property type="entry name" value="PROTEIN_KINASE_DOM"/>
    <property type="match status" value="1"/>
</dbReference>
<keyword evidence="8" id="KW-0472">Membrane</keyword>
<evidence type="ECO:0000256" key="5">
    <source>
        <dbReference type="ARBA" id="ARBA00022741"/>
    </source>
</evidence>
<feature type="domain" description="Protein kinase" evidence="13">
    <location>
        <begin position="503"/>
        <end position="771"/>
    </location>
</feature>
<protein>
    <recommendedName>
        <fullName evidence="2">non-specific serine/threonine protein kinase</fullName>
        <ecNumber evidence="2">2.7.11.1</ecNumber>
    </recommendedName>
</protein>
<dbReference type="GO" id="GO:0016020">
    <property type="term" value="C:membrane"/>
    <property type="evidence" value="ECO:0007669"/>
    <property type="project" value="UniProtKB-SubCell"/>
</dbReference>
<dbReference type="SUPFAM" id="SSF56112">
    <property type="entry name" value="Protein kinase-like (PK-like)"/>
    <property type="match status" value="1"/>
</dbReference>
<dbReference type="EC" id="2.7.11.1" evidence="2"/>
<dbReference type="FunFam" id="3.30.200.20:FF:000180">
    <property type="entry name" value="serine/threonine-protein kinase STY46-like"/>
    <property type="match status" value="1"/>
</dbReference>
<feature type="region of interest" description="Disordered" evidence="12">
    <location>
        <begin position="1"/>
        <end position="58"/>
    </location>
</feature>
<keyword evidence="15" id="KW-1185">Reference proteome</keyword>
<dbReference type="GeneID" id="19014842"/>
<feature type="compositionally biased region" description="Acidic residues" evidence="12">
    <location>
        <begin position="125"/>
        <end position="135"/>
    </location>
</feature>
<dbReference type="CDD" id="cd13999">
    <property type="entry name" value="STKc_MAP3K-like"/>
    <property type="match status" value="1"/>
</dbReference>
<feature type="compositionally biased region" description="Acidic residues" evidence="12">
    <location>
        <begin position="27"/>
        <end position="39"/>
    </location>
</feature>
<dbReference type="PANTHER" id="PTHR44329">
    <property type="entry name" value="SERINE/THREONINE-PROTEIN KINASE TNNI3K-RELATED"/>
    <property type="match status" value="1"/>
</dbReference>
<evidence type="ECO:0000313" key="14">
    <source>
        <dbReference type="EMBL" id="CCO66103.1"/>
    </source>
</evidence>
<dbReference type="InterPro" id="IPR011009">
    <property type="entry name" value="Kinase-like_dom_sf"/>
</dbReference>
<keyword evidence="5 11" id="KW-0547">Nucleotide-binding</keyword>
<dbReference type="PROSITE" id="PS00108">
    <property type="entry name" value="PROTEIN_KINASE_ST"/>
    <property type="match status" value="1"/>
</dbReference>
<dbReference type="PANTHER" id="PTHR44329:SF298">
    <property type="entry name" value="MIXED LINEAGE KINASE DOMAIN-LIKE PROTEIN"/>
    <property type="match status" value="1"/>
</dbReference>
<dbReference type="Pfam" id="PF07714">
    <property type="entry name" value="PK_Tyr_Ser-Thr"/>
    <property type="match status" value="1"/>
</dbReference>
<keyword evidence="3" id="KW-0723">Serine/threonine-protein kinase</keyword>
<evidence type="ECO:0000256" key="6">
    <source>
        <dbReference type="ARBA" id="ARBA00022777"/>
    </source>
</evidence>
<feature type="compositionally biased region" description="Basic and acidic residues" evidence="12">
    <location>
        <begin position="799"/>
        <end position="815"/>
    </location>
</feature>
<evidence type="ECO:0000256" key="2">
    <source>
        <dbReference type="ARBA" id="ARBA00012513"/>
    </source>
</evidence>
<dbReference type="InterPro" id="IPR000719">
    <property type="entry name" value="Prot_kinase_dom"/>
</dbReference>
<feature type="region of interest" description="Disordered" evidence="12">
    <location>
        <begin position="791"/>
        <end position="815"/>
    </location>
</feature>
<feature type="binding site" evidence="11">
    <location>
        <position position="531"/>
    </location>
    <ligand>
        <name>ATP</name>
        <dbReference type="ChEBI" id="CHEBI:30616"/>
    </ligand>
</feature>
<dbReference type="InterPro" id="IPR017441">
    <property type="entry name" value="Protein_kinase_ATP_BS"/>
</dbReference>
<dbReference type="OrthoDB" id="339325at2759"/>
<dbReference type="KEGG" id="bpg:Bathy07g03530"/>
<evidence type="ECO:0000259" key="13">
    <source>
        <dbReference type="PROSITE" id="PS50011"/>
    </source>
</evidence>
<evidence type="ECO:0000256" key="12">
    <source>
        <dbReference type="SAM" id="MobiDB-lite"/>
    </source>
</evidence>
<proteinExistence type="predicted"/>
<evidence type="ECO:0000256" key="8">
    <source>
        <dbReference type="ARBA" id="ARBA00023136"/>
    </source>
</evidence>
<dbReference type="PROSITE" id="PS00107">
    <property type="entry name" value="PROTEIN_KINASE_ATP"/>
    <property type="match status" value="1"/>
</dbReference>
<evidence type="ECO:0000256" key="1">
    <source>
        <dbReference type="ARBA" id="ARBA00004370"/>
    </source>
</evidence>
<dbReference type="eggNOG" id="KOG0192">
    <property type="taxonomic scope" value="Eukaryota"/>
</dbReference>
<comment type="catalytic activity">
    <reaction evidence="10">
        <text>L-seryl-[protein] + ATP = O-phospho-L-seryl-[protein] + ADP + H(+)</text>
        <dbReference type="Rhea" id="RHEA:17989"/>
        <dbReference type="Rhea" id="RHEA-COMP:9863"/>
        <dbReference type="Rhea" id="RHEA-COMP:11604"/>
        <dbReference type="ChEBI" id="CHEBI:15378"/>
        <dbReference type="ChEBI" id="CHEBI:29999"/>
        <dbReference type="ChEBI" id="CHEBI:30616"/>
        <dbReference type="ChEBI" id="CHEBI:83421"/>
        <dbReference type="ChEBI" id="CHEBI:456216"/>
        <dbReference type="EC" id="2.7.11.1"/>
    </reaction>
</comment>
<dbReference type="FunFam" id="1.10.510.10:FF:000476">
    <property type="entry name" value="PAS domain-containing protein tyrosine kinase family protein"/>
    <property type="match status" value="1"/>
</dbReference>
<reference evidence="14 15" key="1">
    <citation type="submission" date="2011-10" db="EMBL/GenBank/DDBJ databases">
        <authorList>
            <person name="Genoscope - CEA"/>
        </authorList>
    </citation>
    <scope>NUCLEOTIDE SEQUENCE [LARGE SCALE GENOMIC DNA]</scope>
    <source>
        <strain evidence="14 15">RCC 1105</strain>
    </source>
</reference>
<comment type="subcellular location">
    <subcellularLocation>
        <location evidence="1">Membrane</location>
    </subcellularLocation>
</comment>
<sequence length="815" mass="90840">MSSWFSRSKKPPGAGAASGGNEGYNVPDDDSVEDSDEDEGHAQHTTNNNNNNHQIIGQQILNDFTTRDEEYDPDFEADLARAISESLSIKQNVKDESSAMSPGSRYKNNKNNNASFSGAVAGGTMDDEFENDDADDRMRSNNSRRERVTSEEEDIDVLYAKRDSLRDKYSGLAAAKKLWNESNLDFNERAYADGFYAPSTSYDWPECFEDDVISQGSRKMLPALENVKKIVPDVSDERESVYVEQGSDRNLASFINDVVDRIEAQNPPDRCATASILASAVCDKLGGPAKSDSELRDLWVGERLRLRKKYKSIAFPIGSLEFGLIRHRALLFKVVADAIEIPSRLLRGKYLMGGDNDDVSGIVVLCSGREFIVDLMENPGETYSPNDDANMRRIMRELQMHKTKDGEEEFGVIPGFEQSLQISGFAQLTPEKLALSQQQQQRKGGRHSRNGSTLSDSDGKLITGINIGTTLPPSLSPSENNNKSSSTDRLLQAVDLTILPNEILLGERVGIGSFGEVHRGLWRGTTEVAVKRILDQELNDTILEEFALEVDIMRRLRHPNVLLLMGVVTAAGSLSIVTEFIHRGSLFKLLHRPQPEAVKAALAEDRRRIRFCIDVAKGMHYLHTCIPIIVHRDLKSPNLLVDKDWTVKVCDFGMSRMKKNTFLSSKSNAGTPEWMAPEVLRNEESDEKCDVYSYGVILWEIATMKEPWAELNAMQVVGAVGFQGKRLDLENNKICPEMKELLKRCFSEKSSGRPSFLECCERTKEIAHLIHEKKTKLCGCGSGEKEQLSAAPAATADTEPMHRSTSDATKHILDM</sequence>
<dbReference type="InterPro" id="IPR001245">
    <property type="entry name" value="Ser-Thr/Tyr_kinase_cat_dom"/>
</dbReference>
<dbReference type="Proteomes" id="UP000198341">
    <property type="component" value="Chromosome 7"/>
</dbReference>
<evidence type="ECO:0000313" key="15">
    <source>
        <dbReference type="Proteomes" id="UP000198341"/>
    </source>
</evidence>
<dbReference type="GO" id="GO:0004674">
    <property type="term" value="F:protein serine/threonine kinase activity"/>
    <property type="evidence" value="ECO:0007669"/>
    <property type="project" value="UniProtKB-KW"/>
</dbReference>
<keyword evidence="7 11" id="KW-0067">ATP-binding</keyword>
<evidence type="ECO:0000256" key="7">
    <source>
        <dbReference type="ARBA" id="ARBA00022840"/>
    </source>
</evidence>
<dbReference type="Pfam" id="PF14381">
    <property type="entry name" value="EDR1_CTR1_ARMC3_pept"/>
    <property type="match status" value="1"/>
</dbReference>
<evidence type="ECO:0000256" key="10">
    <source>
        <dbReference type="ARBA" id="ARBA00048679"/>
    </source>
</evidence>
<gene>
    <name evidence="14" type="ORF">Bathy07g03530</name>
</gene>
<keyword evidence="6" id="KW-0418">Kinase</keyword>
<dbReference type="InterPro" id="IPR051681">
    <property type="entry name" value="Ser/Thr_Kinases-Pseudokinases"/>
</dbReference>
<evidence type="ECO:0000256" key="11">
    <source>
        <dbReference type="PROSITE-ProRule" id="PRU10141"/>
    </source>
</evidence>
<evidence type="ECO:0000256" key="3">
    <source>
        <dbReference type="ARBA" id="ARBA00022527"/>
    </source>
</evidence>
<evidence type="ECO:0000256" key="9">
    <source>
        <dbReference type="ARBA" id="ARBA00047899"/>
    </source>
</evidence>
<feature type="region of interest" description="Disordered" evidence="12">
    <location>
        <begin position="434"/>
        <end position="487"/>
    </location>
</feature>
<organism evidence="14 15">
    <name type="scientific">Bathycoccus prasinos</name>
    <dbReference type="NCBI Taxonomy" id="41875"/>
    <lineage>
        <taxon>Eukaryota</taxon>
        <taxon>Viridiplantae</taxon>
        <taxon>Chlorophyta</taxon>
        <taxon>Mamiellophyceae</taxon>
        <taxon>Mamiellales</taxon>
        <taxon>Bathycoccaceae</taxon>
        <taxon>Bathycoccus</taxon>
    </lineage>
</organism>
<name>K8F1A5_9CHLO</name>
<accession>K8F1A5</accession>
<dbReference type="SMART" id="SM00220">
    <property type="entry name" value="S_TKc"/>
    <property type="match status" value="1"/>
</dbReference>
<feature type="region of interest" description="Disordered" evidence="12">
    <location>
        <begin position="92"/>
        <end position="152"/>
    </location>
</feature>
<dbReference type="InterPro" id="IPR055164">
    <property type="entry name" value="EDR1/CTR1/ARMC3-like_pept-like"/>
</dbReference>
<dbReference type="RefSeq" id="XP_007512015.1">
    <property type="nucleotide sequence ID" value="XM_007511953.1"/>
</dbReference>
<dbReference type="EMBL" id="FO082272">
    <property type="protein sequence ID" value="CCO66103.1"/>
    <property type="molecule type" value="Genomic_DNA"/>
</dbReference>
<dbReference type="AlphaFoldDB" id="K8F1A5"/>
<dbReference type="GO" id="GO:0005524">
    <property type="term" value="F:ATP binding"/>
    <property type="evidence" value="ECO:0007669"/>
    <property type="project" value="UniProtKB-UniRule"/>
</dbReference>
<dbReference type="Gene3D" id="1.10.510.10">
    <property type="entry name" value="Transferase(Phosphotransferase) domain 1"/>
    <property type="match status" value="1"/>
</dbReference>
<feature type="compositionally biased region" description="Polar residues" evidence="12">
    <location>
        <begin position="466"/>
        <end position="487"/>
    </location>
</feature>
<keyword evidence="4" id="KW-0808">Transferase</keyword>
<dbReference type="PRINTS" id="PR00109">
    <property type="entry name" value="TYRKINASE"/>
</dbReference>
<dbReference type="STRING" id="41875.K8F1A5"/>
<feature type="compositionally biased region" description="Basic and acidic residues" evidence="12">
    <location>
        <begin position="136"/>
        <end position="150"/>
    </location>
</feature>
<evidence type="ECO:0000256" key="4">
    <source>
        <dbReference type="ARBA" id="ARBA00022679"/>
    </source>
</evidence>
<dbReference type="InterPro" id="IPR008271">
    <property type="entry name" value="Ser/Thr_kinase_AS"/>
</dbReference>
<comment type="catalytic activity">
    <reaction evidence="9">
        <text>L-threonyl-[protein] + ATP = O-phospho-L-threonyl-[protein] + ADP + H(+)</text>
        <dbReference type="Rhea" id="RHEA:46608"/>
        <dbReference type="Rhea" id="RHEA-COMP:11060"/>
        <dbReference type="Rhea" id="RHEA-COMP:11605"/>
        <dbReference type="ChEBI" id="CHEBI:15378"/>
        <dbReference type="ChEBI" id="CHEBI:30013"/>
        <dbReference type="ChEBI" id="CHEBI:30616"/>
        <dbReference type="ChEBI" id="CHEBI:61977"/>
        <dbReference type="ChEBI" id="CHEBI:456216"/>
        <dbReference type="EC" id="2.7.11.1"/>
    </reaction>
</comment>
<dbReference type="Gene3D" id="3.30.200.20">
    <property type="entry name" value="Phosphorylase Kinase, domain 1"/>
    <property type="match status" value="1"/>
</dbReference>